<dbReference type="EMBL" id="KL596669">
    <property type="protein sequence ID" value="KER29956.1"/>
    <property type="molecule type" value="Genomic_DNA"/>
</dbReference>
<organism evidence="2 3">
    <name type="scientific">Opisthorchis viverrini</name>
    <name type="common">Southeast Asian liver fluke</name>
    <dbReference type="NCBI Taxonomy" id="6198"/>
    <lineage>
        <taxon>Eukaryota</taxon>
        <taxon>Metazoa</taxon>
        <taxon>Spiralia</taxon>
        <taxon>Lophotrochozoa</taxon>
        <taxon>Platyhelminthes</taxon>
        <taxon>Trematoda</taxon>
        <taxon>Digenea</taxon>
        <taxon>Opisthorchiida</taxon>
        <taxon>Opisthorchiata</taxon>
        <taxon>Opisthorchiidae</taxon>
        <taxon>Opisthorchis</taxon>
    </lineage>
</organism>
<dbReference type="Proteomes" id="UP000054324">
    <property type="component" value="Unassembled WGS sequence"/>
</dbReference>
<proteinExistence type="predicted"/>
<sequence length="174" mass="19699">MASDMSPSSLAWVKLFINTRMFVTRQRFGRNPCWAGDIRLLEVSISAVGYFGISYDSSSQTRLHRPERLPEPMSLKNLGGGPRMVEENLLDTDLKEDFMKNKTKTSGGKTQPIRRWPRSANGRSRRGRNQMRKSNNAPTLALNEIVGNRILVVLSIQPKTFAQLTKHAMEACVY</sequence>
<dbReference type="GeneID" id="20317730"/>
<evidence type="ECO:0000313" key="3">
    <source>
        <dbReference type="Proteomes" id="UP000054324"/>
    </source>
</evidence>
<accession>A0A074ZS40</accession>
<evidence type="ECO:0000256" key="1">
    <source>
        <dbReference type="SAM" id="MobiDB-lite"/>
    </source>
</evidence>
<keyword evidence="3" id="KW-1185">Reference proteome</keyword>
<feature type="region of interest" description="Disordered" evidence="1">
    <location>
        <begin position="100"/>
        <end position="136"/>
    </location>
</feature>
<dbReference type="RefSeq" id="XP_009166319.1">
    <property type="nucleotide sequence ID" value="XM_009168055.1"/>
</dbReference>
<evidence type="ECO:0000313" key="2">
    <source>
        <dbReference type="EMBL" id="KER29956.1"/>
    </source>
</evidence>
<protein>
    <submittedName>
        <fullName evidence="2">Uncharacterized protein</fullName>
    </submittedName>
</protein>
<dbReference type="CTD" id="20317730"/>
<reference evidence="2 3" key="1">
    <citation type="submission" date="2013-11" db="EMBL/GenBank/DDBJ databases">
        <title>Opisthorchis viverrini - life in the bile duct.</title>
        <authorList>
            <person name="Young N.D."/>
            <person name="Nagarajan N."/>
            <person name="Lin S.J."/>
            <person name="Korhonen P.K."/>
            <person name="Jex A.R."/>
            <person name="Hall R.S."/>
            <person name="Safavi-Hemami H."/>
            <person name="Kaewkong W."/>
            <person name="Bertrand D."/>
            <person name="Gao S."/>
            <person name="Seet Q."/>
            <person name="Wongkham S."/>
            <person name="Teh B.T."/>
            <person name="Wongkham C."/>
            <person name="Intapan P.M."/>
            <person name="Maleewong W."/>
            <person name="Yang X."/>
            <person name="Hu M."/>
            <person name="Wang Z."/>
            <person name="Hofmann A."/>
            <person name="Sternberg P.W."/>
            <person name="Tan P."/>
            <person name="Wang J."/>
            <person name="Gasser R.B."/>
        </authorList>
    </citation>
    <scope>NUCLEOTIDE SEQUENCE [LARGE SCALE GENOMIC DNA]</scope>
</reference>
<dbReference type="AlphaFoldDB" id="A0A074ZS40"/>
<name>A0A074ZS40_OPIVI</name>
<gene>
    <name evidence="2" type="ORF">T265_03543</name>
</gene>
<dbReference type="KEGG" id="ovi:T265_03543"/>